<protein>
    <submittedName>
        <fullName evidence="2">Uncharacterized protein</fullName>
    </submittedName>
</protein>
<feature type="region of interest" description="Disordered" evidence="1">
    <location>
        <begin position="234"/>
        <end position="344"/>
    </location>
</feature>
<evidence type="ECO:0000313" key="3">
    <source>
        <dbReference type="Proteomes" id="UP000800097"/>
    </source>
</evidence>
<sequence>MRAQSDLSMFCTLWDEDRANDEEPSHSPLVSPQPASTRIDSERRPSVVSIRLQLTSASANQKVMSFGAPCQFQRMTTPRDSPIPDDPAQLPSTMFTPLYKHPGPVGFLKEGAPGWDRCSGEDKDDWDLLCVIKHKYKLKLPSAEHSGSLLGRGRRLHRAAQTTLGRSGYHGKCDAQLSTSTLKAEFPDKPGDPEVSQRQQEQDRQRGSFASGTYRVQHQQATLVENKHRLQEDLAPPARGMDVISHSGKRPAFAGRDGGSRRVHSPPQPTPNRGSSKMTISSLVSELAPRNDFERPSTQLRTVSTHGRAHAEWEGRLEKTNSELPKAHPTAQRNGPAVSRRVSTSPLGSTAFLSRVGVGERLPTGTTHTLTAPTFNLEEIGLSQTSPTKLNTFDHRTNGVPSMSASEASHSYCIHQDTAVKADQSNGNPSVSTETMESNAWRLIPTILTGDTLQFSHFSGYFPGSPPSQYSPQMQTFQASSIPRDFSPSPSRQFNSTPWRFTEPGFQYDGAGFAHRGRGE</sequence>
<dbReference type="RefSeq" id="XP_033653406.1">
    <property type="nucleotide sequence ID" value="XM_033799781.1"/>
</dbReference>
<keyword evidence="3" id="KW-1185">Reference proteome</keyword>
<dbReference type="Proteomes" id="UP000800097">
    <property type="component" value="Unassembled WGS sequence"/>
</dbReference>
<feature type="compositionally biased region" description="Basic and acidic residues" evidence="1">
    <location>
        <begin position="15"/>
        <end position="25"/>
    </location>
</feature>
<feature type="compositionally biased region" description="Polar residues" evidence="1">
    <location>
        <begin position="28"/>
        <end position="38"/>
    </location>
</feature>
<feature type="region of interest" description="Disordered" evidence="1">
    <location>
        <begin position="481"/>
        <end position="520"/>
    </location>
</feature>
<evidence type="ECO:0000313" key="2">
    <source>
        <dbReference type="EMBL" id="KAF2275867.1"/>
    </source>
</evidence>
<dbReference type="AlphaFoldDB" id="A0A6A6JHK9"/>
<name>A0A6A6JHK9_WESOR</name>
<gene>
    <name evidence="2" type="ORF">EI97DRAFT_442855</name>
</gene>
<reference evidence="2" key="1">
    <citation type="journal article" date="2020" name="Stud. Mycol.">
        <title>101 Dothideomycetes genomes: a test case for predicting lifestyles and emergence of pathogens.</title>
        <authorList>
            <person name="Haridas S."/>
            <person name="Albert R."/>
            <person name="Binder M."/>
            <person name="Bloem J."/>
            <person name="Labutti K."/>
            <person name="Salamov A."/>
            <person name="Andreopoulos B."/>
            <person name="Baker S."/>
            <person name="Barry K."/>
            <person name="Bills G."/>
            <person name="Bluhm B."/>
            <person name="Cannon C."/>
            <person name="Castanera R."/>
            <person name="Culley D."/>
            <person name="Daum C."/>
            <person name="Ezra D."/>
            <person name="Gonzalez J."/>
            <person name="Henrissat B."/>
            <person name="Kuo A."/>
            <person name="Liang C."/>
            <person name="Lipzen A."/>
            <person name="Lutzoni F."/>
            <person name="Magnuson J."/>
            <person name="Mondo S."/>
            <person name="Nolan M."/>
            <person name="Ohm R."/>
            <person name="Pangilinan J."/>
            <person name="Park H.-J."/>
            <person name="Ramirez L."/>
            <person name="Alfaro M."/>
            <person name="Sun H."/>
            <person name="Tritt A."/>
            <person name="Yoshinaga Y."/>
            <person name="Zwiers L.-H."/>
            <person name="Turgeon B."/>
            <person name="Goodwin S."/>
            <person name="Spatafora J."/>
            <person name="Crous P."/>
            <person name="Grigoriev I."/>
        </authorList>
    </citation>
    <scope>NUCLEOTIDE SEQUENCE</scope>
    <source>
        <strain evidence="2">CBS 379.55</strain>
    </source>
</reference>
<proteinExistence type="predicted"/>
<feature type="compositionally biased region" description="Polar residues" evidence="1">
    <location>
        <begin position="271"/>
        <end position="284"/>
    </location>
</feature>
<accession>A0A6A6JHK9</accession>
<organism evidence="2 3">
    <name type="scientific">Westerdykella ornata</name>
    <dbReference type="NCBI Taxonomy" id="318751"/>
    <lineage>
        <taxon>Eukaryota</taxon>
        <taxon>Fungi</taxon>
        <taxon>Dikarya</taxon>
        <taxon>Ascomycota</taxon>
        <taxon>Pezizomycotina</taxon>
        <taxon>Dothideomycetes</taxon>
        <taxon>Pleosporomycetidae</taxon>
        <taxon>Pleosporales</taxon>
        <taxon>Sporormiaceae</taxon>
        <taxon>Westerdykella</taxon>
    </lineage>
</organism>
<feature type="region of interest" description="Disordered" evidence="1">
    <location>
        <begin position="14"/>
        <end position="44"/>
    </location>
</feature>
<evidence type="ECO:0000256" key="1">
    <source>
        <dbReference type="SAM" id="MobiDB-lite"/>
    </source>
</evidence>
<feature type="compositionally biased region" description="Polar residues" evidence="1">
    <location>
        <begin position="488"/>
        <end position="499"/>
    </location>
</feature>
<feature type="region of interest" description="Disordered" evidence="1">
    <location>
        <begin position="183"/>
        <end position="212"/>
    </location>
</feature>
<dbReference type="GeneID" id="54552956"/>
<feature type="compositionally biased region" description="Basic and acidic residues" evidence="1">
    <location>
        <begin position="309"/>
        <end position="321"/>
    </location>
</feature>
<feature type="compositionally biased region" description="Polar residues" evidence="1">
    <location>
        <begin position="296"/>
        <end position="305"/>
    </location>
</feature>
<dbReference type="EMBL" id="ML986495">
    <property type="protein sequence ID" value="KAF2275867.1"/>
    <property type="molecule type" value="Genomic_DNA"/>
</dbReference>